<reference evidence="1 2" key="1">
    <citation type="journal article" date="2022" name="Nat. Ecol. Evol.">
        <title>A masculinizing supergene underlies an exaggerated male reproductive morph in a spider.</title>
        <authorList>
            <person name="Hendrickx F."/>
            <person name="De Corte Z."/>
            <person name="Sonet G."/>
            <person name="Van Belleghem S.M."/>
            <person name="Kostlbacher S."/>
            <person name="Vangestel C."/>
        </authorList>
    </citation>
    <scope>NUCLEOTIDE SEQUENCE [LARGE SCALE GENOMIC DNA]</scope>
    <source>
        <strain evidence="1">W744_W776</strain>
    </source>
</reference>
<evidence type="ECO:0000313" key="2">
    <source>
        <dbReference type="Proteomes" id="UP000827092"/>
    </source>
</evidence>
<dbReference type="Proteomes" id="UP000827092">
    <property type="component" value="Unassembled WGS sequence"/>
</dbReference>
<name>A0AAV6UW55_9ARAC</name>
<evidence type="ECO:0000313" key="1">
    <source>
        <dbReference type="EMBL" id="KAG8188607.1"/>
    </source>
</evidence>
<keyword evidence="2" id="KW-1185">Reference proteome</keyword>
<dbReference type="EMBL" id="JAFNEN010000235">
    <property type="protein sequence ID" value="KAG8188607.1"/>
    <property type="molecule type" value="Genomic_DNA"/>
</dbReference>
<gene>
    <name evidence="1" type="ORF">JTE90_005962</name>
</gene>
<comment type="caution">
    <text evidence="1">The sequence shown here is derived from an EMBL/GenBank/DDBJ whole genome shotgun (WGS) entry which is preliminary data.</text>
</comment>
<protein>
    <submittedName>
        <fullName evidence="1">Uncharacterized protein</fullName>
    </submittedName>
</protein>
<sequence length="93" mass="10332">MLKKTKEEVVRNLRRRHIVRGGVLTFLHSHLIKIGTSSTLSCCHSGVVANHLAVILSASPTSHKITRQSFGGSHHQEMNDAFHLISKRDNLAL</sequence>
<organism evidence="1 2">
    <name type="scientific">Oedothorax gibbosus</name>
    <dbReference type="NCBI Taxonomy" id="931172"/>
    <lineage>
        <taxon>Eukaryota</taxon>
        <taxon>Metazoa</taxon>
        <taxon>Ecdysozoa</taxon>
        <taxon>Arthropoda</taxon>
        <taxon>Chelicerata</taxon>
        <taxon>Arachnida</taxon>
        <taxon>Araneae</taxon>
        <taxon>Araneomorphae</taxon>
        <taxon>Entelegynae</taxon>
        <taxon>Araneoidea</taxon>
        <taxon>Linyphiidae</taxon>
        <taxon>Erigoninae</taxon>
        <taxon>Oedothorax</taxon>
    </lineage>
</organism>
<proteinExistence type="predicted"/>
<accession>A0AAV6UW55</accession>
<dbReference type="AlphaFoldDB" id="A0AAV6UW55"/>